<dbReference type="InterPro" id="IPR020545">
    <property type="entry name" value="Asp_carbamoyltransf_reg_N"/>
</dbReference>
<sequence>MIEEKLKIDKISKGTVIDHIDAGYALTIIALTGLDESKNLITIGVNVSSKKYQTKDIIKIENVFLNKIQMQQISILSPNANISLIENFKVIEKKKVKLPNTIKELILCVNQTCISNSSEPITTEFMVLVEKPLKIQCIYCERIYKLEEIVFTTKEKKEKIVKQRIQL</sequence>
<dbReference type="SUPFAM" id="SSF54893">
    <property type="entry name" value="Aspartate carbamoyltransferase, Regulatory-chain, N-terminal domain"/>
    <property type="match status" value="1"/>
</dbReference>
<keyword evidence="3" id="KW-0665">Pyrimidine biosynthesis</keyword>
<comment type="caution">
    <text evidence="6">The sequence shown here is derived from an EMBL/GenBank/DDBJ whole genome shotgun (WGS) entry which is preliminary data.</text>
</comment>
<dbReference type="PANTHER" id="PTHR35805">
    <property type="entry name" value="ASPARTATE CARBAMOYLTRANSFERASE REGULATORY CHAIN"/>
    <property type="match status" value="1"/>
</dbReference>
<keyword evidence="2" id="KW-0862">Zinc</keyword>
<protein>
    <submittedName>
        <fullName evidence="6">Uncharacterized protein</fullName>
    </submittedName>
</protein>
<evidence type="ECO:0000256" key="3">
    <source>
        <dbReference type="ARBA" id="ARBA00022975"/>
    </source>
</evidence>
<evidence type="ECO:0000259" key="5">
    <source>
        <dbReference type="Pfam" id="PF02748"/>
    </source>
</evidence>
<feature type="domain" description="Aspartate carbamoyltransferase regulatory subunit N-terminal" evidence="4">
    <location>
        <begin position="6"/>
        <end position="97"/>
    </location>
</feature>
<dbReference type="InterPro" id="IPR036793">
    <property type="entry name" value="Asp_carbatrfase_reg_N_sf"/>
</dbReference>
<evidence type="ECO:0000256" key="1">
    <source>
        <dbReference type="ARBA" id="ARBA00022723"/>
    </source>
</evidence>
<dbReference type="PANTHER" id="PTHR35805:SF1">
    <property type="entry name" value="ASPARTATE CARBAMOYLTRANSFERASE REGULATORY CHAIN"/>
    <property type="match status" value="1"/>
</dbReference>
<dbReference type="NCBIfam" id="TIGR00240">
    <property type="entry name" value="ATCase_reg"/>
    <property type="match status" value="1"/>
</dbReference>
<keyword evidence="1" id="KW-0479">Metal-binding</keyword>
<dbReference type="HAMAP" id="MF_00002">
    <property type="entry name" value="Asp_carb_tr_reg"/>
    <property type="match status" value="1"/>
</dbReference>
<dbReference type="Gene3D" id="3.30.70.140">
    <property type="entry name" value="Aspartate carbamoyltransferase regulatory subunit, N-terminal domain"/>
    <property type="match status" value="1"/>
</dbReference>
<dbReference type="InterPro" id="IPR020542">
    <property type="entry name" value="Asp_carbamoyltrfase_reg_C"/>
</dbReference>
<gene>
    <name evidence="6" type="ORF">LCGC14_0492730</name>
</gene>
<reference evidence="6" key="1">
    <citation type="journal article" date="2015" name="Nature">
        <title>Complex archaea that bridge the gap between prokaryotes and eukaryotes.</title>
        <authorList>
            <person name="Spang A."/>
            <person name="Saw J.H."/>
            <person name="Jorgensen S.L."/>
            <person name="Zaremba-Niedzwiedzka K."/>
            <person name="Martijn J."/>
            <person name="Lind A.E."/>
            <person name="van Eijk R."/>
            <person name="Schleper C."/>
            <person name="Guy L."/>
            <person name="Ettema T.J."/>
        </authorList>
    </citation>
    <scope>NUCLEOTIDE SEQUENCE</scope>
</reference>
<organism evidence="6">
    <name type="scientific">marine sediment metagenome</name>
    <dbReference type="NCBI Taxonomy" id="412755"/>
    <lineage>
        <taxon>unclassified sequences</taxon>
        <taxon>metagenomes</taxon>
        <taxon>ecological metagenomes</taxon>
    </lineage>
</organism>
<dbReference type="InterPro" id="IPR036792">
    <property type="entry name" value="Asp_carbatrfase_reg_C_sf"/>
</dbReference>
<evidence type="ECO:0000259" key="4">
    <source>
        <dbReference type="Pfam" id="PF01948"/>
    </source>
</evidence>
<dbReference type="EMBL" id="LAZR01000559">
    <property type="protein sequence ID" value="KKN64310.1"/>
    <property type="molecule type" value="Genomic_DNA"/>
</dbReference>
<dbReference type="Pfam" id="PF01948">
    <property type="entry name" value="PyrI"/>
    <property type="match status" value="1"/>
</dbReference>
<dbReference type="GO" id="GO:0046872">
    <property type="term" value="F:metal ion binding"/>
    <property type="evidence" value="ECO:0007669"/>
    <property type="project" value="UniProtKB-KW"/>
</dbReference>
<dbReference type="Pfam" id="PF02748">
    <property type="entry name" value="PyrI_C"/>
    <property type="match status" value="1"/>
</dbReference>
<dbReference type="Gene3D" id="2.30.30.20">
    <property type="entry name" value="Aspartate carbamoyltransferase regulatory subunit, C-terminal domain"/>
    <property type="match status" value="1"/>
</dbReference>
<dbReference type="InterPro" id="IPR002801">
    <property type="entry name" value="Asp_carbamoylTrfase_reg"/>
</dbReference>
<evidence type="ECO:0000313" key="6">
    <source>
        <dbReference type="EMBL" id="KKN64310.1"/>
    </source>
</evidence>
<proteinExistence type="inferred from homology"/>
<feature type="domain" description="Aspartate carbamoyltransferase regulatory subunit C-terminal" evidence="5">
    <location>
        <begin position="102"/>
        <end position="149"/>
    </location>
</feature>
<dbReference type="GO" id="GO:0009347">
    <property type="term" value="C:aspartate carbamoyltransferase complex"/>
    <property type="evidence" value="ECO:0007669"/>
    <property type="project" value="InterPro"/>
</dbReference>
<dbReference type="AlphaFoldDB" id="A0A0F9S645"/>
<name>A0A0F9S645_9ZZZZ</name>
<accession>A0A0F9S645</accession>
<dbReference type="SUPFAM" id="SSF57825">
    <property type="entry name" value="Aspartate carbamoyltransferase, Regulatory-chain, C-terminal domain"/>
    <property type="match status" value="1"/>
</dbReference>
<dbReference type="GO" id="GO:0006207">
    <property type="term" value="P:'de novo' pyrimidine nucleobase biosynthetic process"/>
    <property type="evidence" value="ECO:0007669"/>
    <property type="project" value="InterPro"/>
</dbReference>
<dbReference type="GO" id="GO:0006221">
    <property type="term" value="P:pyrimidine nucleotide biosynthetic process"/>
    <property type="evidence" value="ECO:0007669"/>
    <property type="project" value="UniProtKB-KW"/>
</dbReference>
<evidence type="ECO:0000256" key="2">
    <source>
        <dbReference type="ARBA" id="ARBA00022833"/>
    </source>
</evidence>